<reference evidence="4" key="1">
    <citation type="submission" date="2022-03" db="EMBL/GenBank/DDBJ databases">
        <authorList>
            <person name="Martin C."/>
        </authorList>
    </citation>
    <scope>NUCLEOTIDE SEQUENCE</scope>
</reference>
<dbReference type="PANTHER" id="PTHR25462">
    <property type="entry name" value="BONUS, ISOFORM C-RELATED"/>
    <property type="match status" value="1"/>
</dbReference>
<keyword evidence="1" id="KW-0479">Metal-binding</keyword>
<evidence type="ECO:0000256" key="2">
    <source>
        <dbReference type="ARBA" id="ARBA00022771"/>
    </source>
</evidence>
<dbReference type="Gene3D" id="3.30.40.10">
    <property type="entry name" value="Zinc/RING finger domain, C3HC4 (zinc finger)"/>
    <property type="match status" value="1"/>
</dbReference>
<dbReference type="Proteomes" id="UP000749559">
    <property type="component" value="Unassembled WGS sequence"/>
</dbReference>
<sequence>MAMSKVDIGPLKDTVSYSICMETLDDPRSLPCMHVFCKKCIQDVMDRHKRNFPCPICRDTCPIPDQGAAALKVNFFANSVLDAMKGLNIEETDEKETAILNCDKCIKGGKTIPAVSQCLECDEKLCRSCKRRHKRSRLSKSHHILDLTIAGFKSLEKAAVDMISQLTINCREHKNKPLKYFCKDDQRLICQDCFAFNHQGHELENIEKAGNDSKDDMSSAIDLFRQKSDMYIKGIKTGNAELENMQKHIDESMAKLPKGDQLAKLPKGEQLKEFQAKVAAQMKGMMEKANNLNSKSCIADLESEKKALVGLAKQLETLVTLHD</sequence>
<dbReference type="SMART" id="SM00184">
    <property type="entry name" value="RING"/>
    <property type="match status" value="1"/>
</dbReference>
<comment type="caution">
    <text evidence="4">The sequence shown here is derived from an EMBL/GenBank/DDBJ whole genome shotgun (WGS) entry which is preliminary data.</text>
</comment>
<dbReference type="OrthoDB" id="111250at2759"/>
<dbReference type="InterPro" id="IPR000315">
    <property type="entry name" value="Znf_B-box"/>
</dbReference>
<dbReference type="Pfam" id="PF00643">
    <property type="entry name" value="zf-B_box"/>
    <property type="match status" value="1"/>
</dbReference>
<dbReference type="GO" id="GO:0006513">
    <property type="term" value="P:protein monoubiquitination"/>
    <property type="evidence" value="ECO:0007669"/>
    <property type="project" value="TreeGrafter"/>
</dbReference>
<evidence type="ECO:0000256" key="1">
    <source>
        <dbReference type="ARBA" id="ARBA00022723"/>
    </source>
</evidence>
<dbReference type="AlphaFoldDB" id="A0A8J1XU75"/>
<dbReference type="InterPro" id="IPR017907">
    <property type="entry name" value="Znf_RING_CS"/>
</dbReference>
<evidence type="ECO:0000313" key="4">
    <source>
        <dbReference type="EMBL" id="CAH1796070.1"/>
    </source>
</evidence>
<dbReference type="Gene3D" id="3.30.160.60">
    <property type="entry name" value="Classic Zinc Finger"/>
    <property type="match status" value="1"/>
</dbReference>
<dbReference type="PROSITE" id="PS50119">
    <property type="entry name" value="ZF_BBOX"/>
    <property type="match status" value="1"/>
</dbReference>
<dbReference type="PANTHER" id="PTHR25462:SF229">
    <property type="entry name" value="TRANSCRIPTION INTERMEDIARY FACTOR 1-BETA"/>
    <property type="match status" value="1"/>
</dbReference>
<dbReference type="InterPro" id="IPR027370">
    <property type="entry name" value="Znf-RING_euk"/>
</dbReference>
<dbReference type="InterPro" id="IPR047153">
    <property type="entry name" value="TRIM45/56/19-like"/>
</dbReference>
<accession>A0A8J1XU75</accession>
<dbReference type="SUPFAM" id="SSF57845">
    <property type="entry name" value="B-box zinc-binding domain"/>
    <property type="match status" value="1"/>
</dbReference>
<evidence type="ECO:0000313" key="5">
    <source>
        <dbReference type="Proteomes" id="UP000749559"/>
    </source>
</evidence>
<keyword evidence="2" id="KW-0863">Zinc-finger</keyword>
<dbReference type="Gene3D" id="4.10.830.40">
    <property type="match status" value="1"/>
</dbReference>
<dbReference type="PROSITE" id="PS50089">
    <property type="entry name" value="ZF_RING_2"/>
    <property type="match status" value="1"/>
</dbReference>
<proteinExistence type="predicted"/>
<organism evidence="4 5">
    <name type="scientific">Owenia fusiformis</name>
    <name type="common">Polychaete worm</name>
    <dbReference type="NCBI Taxonomy" id="6347"/>
    <lineage>
        <taxon>Eukaryota</taxon>
        <taxon>Metazoa</taxon>
        <taxon>Spiralia</taxon>
        <taxon>Lophotrochozoa</taxon>
        <taxon>Annelida</taxon>
        <taxon>Polychaeta</taxon>
        <taxon>Sedentaria</taxon>
        <taxon>Canalipalpata</taxon>
        <taxon>Sabellida</taxon>
        <taxon>Oweniida</taxon>
        <taxon>Oweniidae</taxon>
        <taxon>Owenia</taxon>
    </lineage>
</organism>
<name>A0A8J1XU75_OWEFU</name>
<dbReference type="Pfam" id="PF13445">
    <property type="entry name" value="zf-RING_UBOX"/>
    <property type="match status" value="1"/>
</dbReference>
<protein>
    <submittedName>
        <fullName evidence="4">Uncharacterized protein</fullName>
    </submittedName>
</protein>
<dbReference type="PROSITE" id="PS00518">
    <property type="entry name" value="ZF_RING_1"/>
    <property type="match status" value="1"/>
</dbReference>
<dbReference type="SUPFAM" id="SSF57850">
    <property type="entry name" value="RING/U-box"/>
    <property type="match status" value="1"/>
</dbReference>
<dbReference type="EMBL" id="CAIIXF020000010">
    <property type="protein sequence ID" value="CAH1796070.1"/>
    <property type="molecule type" value="Genomic_DNA"/>
</dbReference>
<dbReference type="CDD" id="cd19756">
    <property type="entry name" value="Bbox2"/>
    <property type="match status" value="1"/>
</dbReference>
<dbReference type="GO" id="GO:0061630">
    <property type="term" value="F:ubiquitin protein ligase activity"/>
    <property type="evidence" value="ECO:0007669"/>
    <property type="project" value="TreeGrafter"/>
</dbReference>
<dbReference type="InterPro" id="IPR001841">
    <property type="entry name" value="Znf_RING"/>
</dbReference>
<gene>
    <name evidence="4" type="ORF">OFUS_LOCUS20522</name>
</gene>
<dbReference type="InterPro" id="IPR013083">
    <property type="entry name" value="Znf_RING/FYVE/PHD"/>
</dbReference>
<dbReference type="SMART" id="SM00336">
    <property type="entry name" value="BBOX"/>
    <property type="match status" value="2"/>
</dbReference>
<keyword evidence="5" id="KW-1185">Reference proteome</keyword>
<evidence type="ECO:0000256" key="3">
    <source>
        <dbReference type="ARBA" id="ARBA00022833"/>
    </source>
</evidence>
<keyword evidence="3" id="KW-0862">Zinc</keyword>
<dbReference type="GO" id="GO:0008270">
    <property type="term" value="F:zinc ion binding"/>
    <property type="evidence" value="ECO:0007669"/>
    <property type="project" value="UniProtKB-KW"/>
</dbReference>